<feature type="compositionally biased region" description="Polar residues" evidence="1">
    <location>
        <begin position="35"/>
        <end position="47"/>
    </location>
</feature>
<reference evidence="2 3" key="1">
    <citation type="submission" date="2013-03" db="EMBL/GenBank/DDBJ databases">
        <title>The Genome Sequence of Capronia epimyces CBS 606.96.</title>
        <authorList>
            <consortium name="The Broad Institute Genomics Platform"/>
            <person name="Cuomo C."/>
            <person name="de Hoog S."/>
            <person name="Gorbushina A."/>
            <person name="Walker B."/>
            <person name="Young S.K."/>
            <person name="Zeng Q."/>
            <person name="Gargeya S."/>
            <person name="Fitzgerald M."/>
            <person name="Haas B."/>
            <person name="Abouelleil A."/>
            <person name="Allen A.W."/>
            <person name="Alvarado L."/>
            <person name="Arachchi H.M."/>
            <person name="Berlin A.M."/>
            <person name="Chapman S.B."/>
            <person name="Gainer-Dewar J."/>
            <person name="Goldberg J."/>
            <person name="Griggs A."/>
            <person name="Gujja S."/>
            <person name="Hansen M."/>
            <person name="Howarth C."/>
            <person name="Imamovic A."/>
            <person name="Ireland A."/>
            <person name="Larimer J."/>
            <person name="McCowan C."/>
            <person name="Murphy C."/>
            <person name="Pearson M."/>
            <person name="Poon T.W."/>
            <person name="Priest M."/>
            <person name="Roberts A."/>
            <person name="Saif S."/>
            <person name="Shea T."/>
            <person name="Sisk P."/>
            <person name="Sykes S."/>
            <person name="Wortman J."/>
            <person name="Nusbaum C."/>
            <person name="Birren B."/>
        </authorList>
    </citation>
    <scope>NUCLEOTIDE SEQUENCE [LARGE SCALE GENOMIC DNA]</scope>
    <source>
        <strain evidence="2 3">CBS 606.96</strain>
    </source>
</reference>
<accession>W9YL74</accession>
<feature type="region of interest" description="Disordered" evidence="1">
    <location>
        <begin position="27"/>
        <end position="48"/>
    </location>
</feature>
<dbReference type="EMBL" id="AMGY01000005">
    <property type="protein sequence ID" value="EXJ83019.1"/>
    <property type="molecule type" value="Genomic_DNA"/>
</dbReference>
<evidence type="ECO:0000313" key="2">
    <source>
        <dbReference type="EMBL" id="EXJ83019.1"/>
    </source>
</evidence>
<dbReference type="HOGENOM" id="CLU_2654261_0_0_1"/>
<organism evidence="2 3">
    <name type="scientific">Capronia epimyces CBS 606.96</name>
    <dbReference type="NCBI Taxonomy" id="1182542"/>
    <lineage>
        <taxon>Eukaryota</taxon>
        <taxon>Fungi</taxon>
        <taxon>Dikarya</taxon>
        <taxon>Ascomycota</taxon>
        <taxon>Pezizomycotina</taxon>
        <taxon>Eurotiomycetes</taxon>
        <taxon>Chaetothyriomycetidae</taxon>
        <taxon>Chaetothyriales</taxon>
        <taxon>Herpotrichiellaceae</taxon>
        <taxon>Capronia</taxon>
    </lineage>
</organism>
<dbReference type="AlphaFoldDB" id="W9YL74"/>
<comment type="caution">
    <text evidence="2">The sequence shown here is derived from an EMBL/GenBank/DDBJ whole genome shotgun (WGS) entry which is preliminary data.</text>
</comment>
<dbReference type="Proteomes" id="UP000019478">
    <property type="component" value="Unassembled WGS sequence"/>
</dbReference>
<name>W9YL74_9EURO</name>
<evidence type="ECO:0000313" key="3">
    <source>
        <dbReference type="Proteomes" id="UP000019478"/>
    </source>
</evidence>
<keyword evidence="3" id="KW-1185">Reference proteome</keyword>
<gene>
    <name evidence="2" type="ORF">A1O3_06836</name>
</gene>
<evidence type="ECO:0000256" key="1">
    <source>
        <dbReference type="SAM" id="MobiDB-lite"/>
    </source>
</evidence>
<sequence length="76" mass="8351">MAFLRLIPDERGPLLVVCANTETCTQAQDVGPQSKPKSPATNLTSDKSGCKFLELTPAPRCQSKQPNQHSQELNRE</sequence>
<dbReference type="GeneID" id="19170942"/>
<proteinExistence type="predicted"/>
<protein>
    <submittedName>
        <fullName evidence="2">Uncharacterized protein</fullName>
    </submittedName>
</protein>
<dbReference type="RefSeq" id="XP_007735142.1">
    <property type="nucleotide sequence ID" value="XM_007736952.1"/>
</dbReference>